<dbReference type="InterPro" id="IPR010209">
    <property type="entry name" value="Ion_transpt_RnfG/RsxG"/>
</dbReference>
<dbReference type="GO" id="GO:0010181">
    <property type="term" value="F:FMN binding"/>
    <property type="evidence" value="ECO:0007669"/>
    <property type="project" value="InterPro"/>
</dbReference>
<proteinExistence type="predicted"/>
<protein>
    <submittedName>
        <fullName evidence="7">FMN-binding protein</fullName>
    </submittedName>
</protein>
<organism evidence="7 8">
    <name type="scientific">Isachenkonia alkalipeptolytica</name>
    <dbReference type="NCBI Taxonomy" id="2565777"/>
    <lineage>
        <taxon>Bacteria</taxon>
        <taxon>Bacillati</taxon>
        <taxon>Bacillota</taxon>
        <taxon>Clostridia</taxon>
        <taxon>Eubacteriales</taxon>
        <taxon>Clostridiaceae</taxon>
        <taxon>Isachenkonia</taxon>
    </lineage>
</organism>
<evidence type="ECO:0000313" key="7">
    <source>
        <dbReference type="EMBL" id="NBG87042.1"/>
    </source>
</evidence>
<keyword evidence="5" id="KW-0249">Electron transport</keyword>
<evidence type="ECO:0000256" key="1">
    <source>
        <dbReference type="ARBA" id="ARBA00022448"/>
    </source>
</evidence>
<evidence type="ECO:0000256" key="2">
    <source>
        <dbReference type="ARBA" id="ARBA00022553"/>
    </source>
</evidence>
<dbReference type="AlphaFoldDB" id="A0AA44BCJ8"/>
<dbReference type="PANTHER" id="PTHR36118">
    <property type="entry name" value="ION-TRANSLOCATING OXIDOREDUCTASE COMPLEX SUBUNIT G"/>
    <property type="match status" value="1"/>
</dbReference>
<keyword evidence="1" id="KW-0813">Transport</keyword>
<dbReference type="PIRSF" id="PIRSF006091">
    <property type="entry name" value="E_trnsport_RnfG"/>
    <property type="match status" value="1"/>
</dbReference>
<dbReference type="RefSeq" id="WP_160718347.1">
    <property type="nucleotide sequence ID" value="NZ_SUMG01000001.1"/>
</dbReference>
<keyword evidence="8" id="KW-1185">Reference proteome</keyword>
<dbReference type="Proteomes" id="UP000449710">
    <property type="component" value="Unassembled WGS sequence"/>
</dbReference>
<feature type="domain" description="FMN-binding" evidence="6">
    <location>
        <begin position="100"/>
        <end position="189"/>
    </location>
</feature>
<sequence length="197" mass="22307">MKKMSPKPILFMIAITVVFTGILATINEITAEQVELNEEAAEQRSFLNVADLEYEDLSAEEVTELFEETFTEITVAGRDLYEVHPNDELLGYVYPMADSAVWGEIRGIIGIHRDFEYLLGVEFLSHNETPGLGGRIEEEEFKEQFRELDISDVEGDNFVDYEGEIDAISGATGTSNAVRDIINDHLYEFINEVKEEL</sequence>
<dbReference type="GO" id="GO:0009055">
    <property type="term" value="F:electron transfer activity"/>
    <property type="evidence" value="ECO:0007669"/>
    <property type="project" value="InterPro"/>
</dbReference>
<accession>A0AA44BCJ8</accession>
<comment type="caution">
    <text evidence="7">The sequence shown here is derived from an EMBL/GenBank/DDBJ whole genome shotgun (WGS) entry which is preliminary data.</text>
</comment>
<dbReference type="PANTHER" id="PTHR36118:SF1">
    <property type="entry name" value="ION-TRANSLOCATING OXIDOREDUCTASE COMPLEX SUBUNIT G"/>
    <property type="match status" value="1"/>
</dbReference>
<evidence type="ECO:0000313" key="8">
    <source>
        <dbReference type="Proteomes" id="UP000449710"/>
    </source>
</evidence>
<dbReference type="GO" id="GO:0022900">
    <property type="term" value="P:electron transport chain"/>
    <property type="evidence" value="ECO:0007669"/>
    <property type="project" value="InterPro"/>
</dbReference>
<dbReference type="Pfam" id="PF04205">
    <property type="entry name" value="FMN_bind"/>
    <property type="match status" value="1"/>
</dbReference>
<reference evidence="7 8" key="1">
    <citation type="submission" date="2019-04" db="EMBL/GenBank/DDBJ databases">
        <title>Isachenkonia alkalipeptolytica gen. nov. sp. nov. a new anaerobic, alkiliphilic organothrophic bacterium capable to reduce synthesized ferrihydrite isolated from a soda lake.</title>
        <authorList>
            <person name="Toshchakov S.V."/>
            <person name="Zavarzina D.G."/>
            <person name="Zhilina T.N."/>
            <person name="Kostrikina N.A."/>
            <person name="Kublanov I.V."/>
        </authorList>
    </citation>
    <scope>NUCLEOTIDE SEQUENCE [LARGE SCALE GENOMIC DNA]</scope>
    <source>
        <strain evidence="7 8">Z-1701</strain>
    </source>
</reference>
<evidence type="ECO:0000256" key="5">
    <source>
        <dbReference type="ARBA" id="ARBA00022982"/>
    </source>
</evidence>
<evidence type="ECO:0000256" key="3">
    <source>
        <dbReference type="ARBA" id="ARBA00022630"/>
    </source>
</evidence>
<keyword evidence="4" id="KW-0288">FMN</keyword>
<name>A0AA44BCJ8_9CLOT</name>
<evidence type="ECO:0000259" key="6">
    <source>
        <dbReference type="SMART" id="SM00900"/>
    </source>
</evidence>
<gene>
    <name evidence="7" type="ORF">ISALK_00870</name>
</gene>
<dbReference type="EMBL" id="SUMG01000001">
    <property type="protein sequence ID" value="NBG87042.1"/>
    <property type="molecule type" value="Genomic_DNA"/>
</dbReference>
<keyword evidence="3" id="KW-0285">Flavoprotein</keyword>
<evidence type="ECO:0000256" key="4">
    <source>
        <dbReference type="ARBA" id="ARBA00022643"/>
    </source>
</evidence>
<dbReference type="InterPro" id="IPR007329">
    <property type="entry name" value="FMN-bd"/>
</dbReference>
<keyword evidence="2" id="KW-0597">Phosphoprotein</keyword>
<dbReference type="SMART" id="SM00900">
    <property type="entry name" value="FMN_bind"/>
    <property type="match status" value="1"/>
</dbReference>
<dbReference type="GO" id="GO:0005886">
    <property type="term" value="C:plasma membrane"/>
    <property type="evidence" value="ECO:0007669"/>
    <property type="project" value="InterPro"/>
</dbReference>